<dbReference type="CDD" id="cd19410">
    <property type="entry name" value="HK9-like_sensor"/>
    <property type="match status" value="1"/>
</dbReference>
<dbReference type="EMBL" id="CP033065">
    <property type="protein sequence ID" value="AYM85816.1"/>
    <property type="molecule type" value="Genomic_DNA"/>
</dbReference>
<keyword evidence="7" id="KW-0812">Transmembrane</keyword>
<evidence type="ECO:0000256" key="3">
    <source>
        <dbReference type="ARBA" id="ARBA00022553"/>
    </source>
</evidence>
<keyword evidence="7" id="KW-0472">Membrane</keyword>
<dbReference type="Pfam" id="PF02518">
    <property type="entry name" value="HATPase_c"/>
    <property type="match status" value="1"/>
</dbReference>
<keyword evidence="4" id="KW-0808">Transferase</keyword>
<dbReference type="InterPro" id="IPR004358">
    <property type="entry name" value="Sig_transdc_His_kin-like_C"/>
</dbReference>
<evidence type="ECO:0000256" key="1">
    <source>
        <dbReference type="ARBA" id="ARBA00000085"/>
    </source>
</evidence>
<dbReference type="InterPro" id="IPR003594">
    <property type="entry name" value="HATPase_dom"/>
</dbReference>
<keyword evidence="6" id="KW-0175">Coiled coil</keyword>
<evidence type="ECO:0000256" key="5">
    <source>
        <dbReference type="ARBA" id="ARBA00022777"/>
    </source>
</evidence>
<protein>
    <recommendedName>
        <fullName evidence="2">histidine kinase</fullName>
        <ecNumber evidence="2">2.7.13.3</ecNumber>
    </recommendedName>
</protein>
<feature type="domain" description="Histidine kinase" evidence="8">
    <location>
        <begin position="261"/>
        <end position="485"/>
    </location>
</feature>
<dbReference type="Gene3D" id="3.30.565.10">
    <property type="entry name" value="Histidine kinase-like ATPase, C-terminal domain"/>
    <property type="match status" value="1"/>
</dbReference>
<dbReference type="AlphaFoldDB" id="A0AAD0TWY4"/>
<evidence type="ECO:0000256" key="7">
    <source>
        <dbReference type="SAM" id="Phobius"/>
    </source>
</evidence>
<dbReference type="SMART" id="SM00388">
    <property type="entry name" value="HisKA"/>
    <property type="match status" value="1"/>
</dbReference>
<dbReference type="EC" id="2.7.13.3" evidence="2"/>
<dbReference type="PANTHER" id="PTHR43304:SF1">
    <property type="entry name" value="PAC DOMAIN-CONTAINING PROTEIN"/>
    <property type="match status" value="1"/>
</dbReference>
<gene>
    <name evidence="9" type="ORF">D9T18_03430</name>
</gene>
<evidence type="ECO:0000313" key="9">
    <source>
        <dbReference type="EMBL" id="AYM85816.1"/>
    </source>
</evidence>
<feature type="coiled-coil region" evidence="6">
    <location>
        <begin position="110"/>
        <end position="137"/>
    </location>
</feature>
<dbReference type="InterPro" id="IPR007891">
    <property type="entry name" value="CHASE3"/>
</dbReference>
<keyword evidence="7" id="KW-1133">Transmembrane helix</keyword>
<dbReference type="SMART" id="SM00387">
    <property type="entry name" value="HATPase_c"/>
    <property type="match status" value="1"/>
</dbReference>
<dbReference type="InterPro" id="IPR005467">
    <property type="entry name" value="His_kinase_dom"/>
</dbReference>
<dbReference type="CDD" id="cd00082">
    <property type="entry name" value="HisKA"/>
    <property type="match status" value="1"/>
</dbReference>
<dbReference type="SUPFAM" id="SSF55874">
    <property type="entry name" value="ATPase domain of HSP90 chaperone/DNA topoisomerase II/histidine kinase"/>
    <property type="match status" value="1"/>
</dbReference>
<dbReference type="SUPFAM" id="SSF47384">
    <property type="entry name" value="Homodimeric domain of signal transducing histidine kinase"/>
    <property type="match status" value="1"/>
</dbReference>
<dbReference type="RefSeq" id="WP_121637056.1">
    <property type="nucleotide sequence ID" value="NZ_CP033065.1"/>
</dbReference>
<accession>A0AAD0TWY4</accession>
<dbReference type="Proteomes" id="UP000279995">
    <property type="component" value="Chromosome I"/>
</dbReference>
<dbReference type="Gene3D" id="1.10.287.130">
    <property type="match status" value="1"/>
</dbReference>
<comment type="catalytic activity">
    <reaction evidence="1">
        <text>ATP + protein L-histidine = ADP + protein N-phospho-L-histidine.</text>
        <dbReference type="EC" id="2.7.13.3"/>
    </reaction>
</comment>
<evidence type="ECO:0000259" key="8">
    <source>
        <dbReference type="PROSITE" id="PS50109"/>
    </source>
</evidence>
<dbReference type="PANTHER" id="PTHR43304">
    <property type="entry name" value="PHYTOCHROME-LIKE PROTEIN CPH1"/>
    <property type="match status" value="1"/>
</dbReference>
<dbReference type="Pfam" id="PF00512">
    <property type="entry name" value="HisKA"/>
    <property type="match status" value="1"/>
</dbReference>
<dbReference type="Pfam" id="PF05227">
    <property type="entry name" value="CHASE3"/>
    <property type="match status" value="1"/>
</dbReference>
<dbReference type="InterPro" id="IPR052162">
    <property type="entry name" value="Sensor_kinase/Photoreceptor"/>
</dbReference>
<evidence type="ECO:0000256" key="4">
    <source>
        <dbReference type="ARBA" id="ARBA00022679"/>
    </source>
</evidence>
<organism evidence="9 10">
    <name type="scientific">Pseudoalteromonas agarivorans</name>
    <dbReference type="NCBI Taxonomy" id="176102"/>
    <lineage>
        <taxon>Bacteria</taxon>
        <taxon>Pseudomonadati</taxon>
        <taxon>Pseudomonadota</taxon>
        <taxon>Gammaproteobacteria</taxon>
        <taxon>Alteromonadales</taxon>
        <taxon>Pseudoalteromonadaceae</taxon>
        <taxon>Pseudoalteromonas</taxon>
    </lineage>
</organism>
<dbReference type="PROSITE" id="PS50109">
    <property type="entry name" value="HIS_KIN"/>
    <property type="match status" value="1"/>
</dbReference>
<keyword evidence="5 9" id="KW-0418">Kinase</keyword>
<evidence type="ECO:0000313" key="10">
    <source>
        <dbReference type="Proteomes" id="UP000279995"/>
    </source>
</evidence>
<dbReference type="InterPro" id="IPR036890">
    <property type="entry name" value="HATPase_C_sf"/>
</dbReference>
<evidence type="ECO:0000256" key="2">
    <source>
        <dbReference type="ARBA" id="ARBA00012438"/>
    </source>
</evidence>
<reference evidence="9 10" key="1">
    <citation type="submission" date="2018-10" db="EMBL/GenBank/DDBJ databases">
        <title>Complete Genome Sequence and Transcriptomic Profiles of a Marine Bacterium, Pseudoalteromonas agarivorans Hao 2018.</title>
        <authorList>
            <person name="Hao L."/>
        </authorList>
    </citation>
    <scope>NUCLEOTIDE SEQUENCE [LARGE SCALE GENOMIC DNA]</scope>
    <source>
        <strain evidence="9 10">Hao 2018</strain>
    </source>
</reference>
<keyword evidence="3" id="KW-0597">Phosphoprotein</keyword>
<evidence type="ECO:0000256" key="6">
    <source>
        <dbReference type="SAM" id="Coils"/>
    </source>
</evidence>
<feature type="transmembrane region" description="Helical" evidence="7">
    <location>
        <begin position="12"/>
        <end position="33"/>
    </location>
</feature>
<dbReference type="GO" id="GO:0005886">
    <property type="term" value="C:plasma membrane"/>
    <property type="evidence" value="ECO:0007669"/>
    <property type="project" value="UniProtKB-ARBA"/>
</dbReference>
<dbReference type="FunFam" id="3.30.565.10:FF:000006">
    <property type="entry name" value="Sensor histidine kinase WalK"/>
    <property type="match status" value="1"/>
</dbReference>
<sequence>MSKQKQQGKTNITWAAFIAIVLCIVVGNAVLALSTIQGLTQTQKSLDNTSLLADAIERLHLSIVQAESGQRGYLLTEEEDYLMPYYDAIGQIESQMEHVKSLHSEIDGQAERIAELLVLTEAKIKELKQTVKLATNDKERRALYVLNTHRGRELYKDIRVKVNDIQDRELLFKVSHFSKLAQIKNEAKITFAITAVTSALLIIGMFLLTRLNLRNAAKYREELEIQNETLATKVSERTQELTLYSDELSRSNRELEEFAFVASHDLQEPLRKIQAFSDRLETMFKDELGEKGIDYIGRMKNAAQRMSNLINDLLEFSRVTTRGKDFDDTDLKGVVNDILSDLEVAIKESNAHVEVGELPVIQADKSQMQQLFLNLLSNAVKFRKPGVEPHISVMYEHKDEFSEEHNEKVGWQIITIKDNGIGFSQEYADKIFVPFQRLHGRSEYKGTGIGLSVCRRIVERHGGIITAHSKDGEGATFIIKLPVETTLFTLQGEA</sequence>
<proteinExistence type="predicted"/>
<dbReference type="InterPro" id="IPR003661">
    <property type="entry name" value="HisK_dim/P_dom"/>
</dbReference>
<dbReference type="PRINTS" id="PR00344">
    <property type="entry name" value="BCTRLSENSOR"/>
</dbReference>
<dbReference type="InterPro" id="IPR036097">
    <property type="entry name" value="HisK_dim/P_sf"/>
</dbReference>
<feature type="transmembrane region" description="Helical" evidence="7">
    <location>
        <begin position="189"/>
        <end position="208"/>
    </location>
</feature>
<dbReference type="GO" id="GO:0000155">
    <property type="term" value="F:phosphorelay sensor kinase activity"/>
    <property type="evidence" value="ECO:0007669"/>
    <property type="project" value="InterPro"/>
</dbReference>
<name>A0AAD0TWY4_9GAMM</name>